<evidence type="ECO:0000313" key="8">
    <source>
        <dbReference type="Proteomes" id="UP000249898"/>
    </source>
</evidence>
<dbReference type="GO" id="GO:0003677">
    <property type="term" value="F:DNA binding"/>
    <property type="evidence" value="ECO:0007669"/>
    <property type="project" value="UniProtKB-KW"/>
</dbReference>
<evidence type="ECO:0000313" key="7">
    <source>
        <dbReference type="EMBL" id="AWY01223.1"/>
    </source>
</evidence>
<dbReference type="PANTHER" id="PTHR46577">
    <property type="entry name" value="HTH-TYPE TRANSCRIPTIONAL REGULATORY PROTEIN GABR"/>
    <property type="match status" value="1"/>
</dbReference>
<proteinExistence type="inferred from homology"/>
<evidence type="ECO:0000256" key="2">
    <source>
        <dbReference type="ARBA" id="ARBA00022898"/>
    </source>
</evidence>
<evidence type="ECO:0000256" key="1">
    <source>
        <dbReference type="ARBA" id="ARBA00005384"/>
    </source>
</evidence>
<sequence>MGNLFIVMNTIWNVSKTEFDNACLAQPKYKALVLLIEQAILEGDLPDKQKLPAQRLLADRLIITHGTVTRAYDLLEKKGLVKAKLGAGTYVNLPNSVRTNTTSNQANRTDDLVNQTAKEYDFASSMQPMLGQQMLMKNALSALAQDLDAVTQIMTYSPQGVTKHKQVFTDWLGSKKIKIETSDIVFTQGAQQGIYTCLQILTKENDYVLHEELAYPGFFRAVDASRVKPLGVPITEEGLDLMVLEDYCQQYKPKLLYITPNMQNPTNIQYSQAQLDRIVTLSREFDFYIIEDDVNYCLSESWRLPLQQQAPDRVFYLSSLSKYVAGGLRVAYSVVPKEWQHAFNANIHSQCWMVSTLNFELATRFLTSERFIHNQSLLEGEMRYRQKAFKTMAEKHGLTTRCGGLNVWLCLPNAINVNQFNAFLLSKNVKVRTADLFRHPASSTTVTDLNALRISLGGFNTRNEFEEGIAEFENALGQFNNQQDVVI</sequence>
<keyword evidence="4" id="KW-0238">DNA-binding</keyword>
<dbReference type="SMART" id="SM00345">
    <property type="entry name" value="HTH_GNTR"/>
    <property type="match status" value="1"/>
</dbReference>
<evidence type="ECO:0000256" key="5">
    <source>
        <dbReference type="ARBA" id="ARBA00023163"/>
    </source>
</evidence>
<gene>
    <name evidence="7" type="ORF">A8139_15590</name>
</gene>
<dbReference type="Pfam" id="PF00155">
    <property type="entry name" value="Aminotran_1_2"/>
    <property type="match status" value="1"/>
</dbReference>
<dbReference type="PANTHER" id="PTHR46577:SF1">
    <property type="entry name" value="HTH-TYPE TRANSCRIPTIONAL REGULATORY PROTEIN GABR"/>
    <property type="match status" value="1"/>
</dbReference>
<evidence type="ECO:0000256" key="3">
    <source>
        <dbReference type="ARBA" id="ARBA00023015"/>
    </source>
</evidence>
<dbReference type="Gene3D" id="3.40.640.10">
    <property type="entry name" value="Type I PLP-dependent aspartate aminotransferase-like (Major domain)"/>
    <property type="match status" value="1"/>
</dbReference>
<dbReference type="CDD" id="cd00609">
    <property type="entry name" value="AAT_like"/>
    <property type="match status" value="1"/>
</dbReference>
<dbReference type="EMBL" id="CP016181">
    <property type="protein sequence ID" value="AWY01223.1"/>
    <property type="molecule type" value="Genomic_DNA"/>
</dbReference>
<evidence type="ECO:0000259" key="6">
    <source>
        <dbReference type="PROSITE" id="PS50949"/>
    </source>
</evidence>
<dbReference type="SUPFAM" id="SSF46785">
    <property type="entry name" value="Winged helix' DNA-binding domain"/>
    <property type="match status" value="1"/>
</dbReference>
<organism evidence="7 8">
    <name type="scientific">Marinomonas primoryensis</name>
    <dbReference type="NCBI Taxonomy" id="178399"/>
    <lineage>
        <taxon>Bacteria</taxon>
        <taxon>Pseudomonadati</taxon>
        <taxon>Pseudomonadota</taxon>
        <taxon>Gammaproteobacteria</taxon>
        <taxon>Oceanospirillales</taxon>
        <taxon>Oceanospirillaceae</taxon>
        <taxon>Marinomonas</taxon>
    </lineage>
</organism>
<dbReference type="SUPFAM" id="SSF53383">
    <property type="entry name" value="PLP-dependent transferases"/>
    <property type="match status" value="1"/>
</dbReference>
<dbReference type="InterPro" id="IPR036388">
    <property type="entry name" value="WH-like_DNA-bd_sf"/>
</dbReference>
<dbReference type="Pfam" id="PF00392">
    <property type="entry name" value="GntR"/>
    <property type="match status" value="1"/>
</dbReference>
<dbReference type="InterPro" id="IPR015424">
    <property type="entry name" value="PyrdxlP-dep_Trfase"/>
</dbReference>
<evidence type="ECO:0000256" key="4">
    <source>
        <dbReference type="ARBA" id="ARBA00023125"/>
    </source>
</evidence>
<dbReference type="PROSITE" id="PS50949">
    <property type="entry name" value="HTH_GNTR"/>
    <property type="match status" value="1"/>
</dbReference>
<name>A0A2Z4PUK9_9GAMM</name>
<keyword evidence="2" id="KW-0663">Pyridoxal phosphate</keyword>
<keyword evidence="5" id="KW-0804">Transcription</keyword>
<dbReference type="AlphaFoldDB" id="A0A2Z4PUK9"/>
<protein>
    <submittedName>
        <fullName evidence="7">GntR family transcriptional regulator</fullName>
    </submittedName>
</protein>
<dbReference type="OrthoDB" id="9804020at2"/>
<comment type="similarity">
    <text evidence="1">In the C-terminal section; belongs to the class-I pyridoxal-phosphate-dependent aminotransferase family.</text>
</comment>
<keyword evidence="3" id="KW-0805">Transcription regulation</keyword>
<dbReference type="InterPro" id="IPR000524">
    <property type="entry name" value="Tscrpt_reg_HTH_GntR"/>
</dbReference>
<reference evidence="7 8" key="1">
    <citation type="submission" date="2016-06" db="EMBL/GenBank/DDBJ databases">
        <title>The sequenced genome of the ice-adhering bacterium Marinomonas primoryensis, from Antarctica.</title>
        <authorList>
            <person name="Graham L."/>
            <person name="Vance T.D.R."/>
            <person name="Davies P.L."/>
        </authorList>
    </citation>
    <scope>NUCLEOTIDE SEQUENCE [LARGE SCALE GENOMIC DNA]</scope>
    <source>
        <strain evidence="7 8">AceL</strain>
    </source>
</reference>
<dbReference type="CDD" id="cd07377">
    <property type="entry name" value="WHTH_GntR"/>
    <property type="match status" value="1"/>
</dbReference>
<dbReference type="GO" id="GO:0030170">
    <property type="term" value="F:pyridoxal phosphate binding"/>
    <property type="evidence" value="ECO:0007669"/>
    <property type="project" value="InterPro"/>
</dbReference>
<feature type="domain" description="HTH gntR-type" evidence="6">
    <location>
        <begin position="26"/>
        <end position="94"/>
    </location>
</feature>
<dbReference type="InterPro" id="IPR051446">
    <property type="entry name" value="HTH_trans_reg/aminotransferase"/>
</dbReference>
<accession>A0A2Z4PUK9</accession>
<dbReference type="InterPro" id="IPR015421">
    <property type="entry name" value="PyrdxlP-dep_Trfase_major"/>
</dbReference>
<dbReference type="GO" id="GO:0003700">
    <property type="term" value="F:DNA-binding transcription factor activity"/>
    <property type="evidence" value="ECO:0007669"/>
    <property type="project" value="InterPro"/>
</dbReference>
<dbReference type="Proteomes" id="UP000249898">
    <property type="component" value="Chromosome"/>
</dbReference>
<dbReference type="InterPro" id="IPR004839">
    <property type="entry name" value="Aminotransferase_I/II_large"/>
</dbReference>
<dbReference type="Gene3D" id="1.10.10.10">
    <property type="entry name" value="Winged helix-like DNA-binding domain superfamily/Winged helix DNA-binding domain"/>
    <property type="match status" value="1"/>
</dbReference>
<dbReference type="InterPro" id="IPR036390">
    <property type="entry name" value="WH_DNA-bd_sf"/>
</dbReference>